<evidence type="ECO:0000313" key="2">
    <source>
        <dbReference type="EMBL" id="ABM06332.1"/>
    </source>
</evidence>
<dbReference type="PANTHER" id="PTHR43252">
    <property type="entry name" value="TRANSCRIPTIONAL REGULATOR YQJI"/>
    <property type="match status" value="1"/>
</dbReference>
<reference evidence="2 3" key="1">
    <citation type="journal article" date="2006" name="PLoS Genet.">
        <title>Secrets of soil survival revealed by the genome sequence of Arthrobacter aurescens TC1.</title>
        <authorList>
            <person name="Mongodin E.F."/>
            <person name="Shapir N."/>
            <person name="Daugherty S.C."/>
            <person name="DeBoy R.T."/>
            <person name="Emerson J.B."/>
            <person name="Shvartzbeyn A."/>
            <person name="Radune D."/>
            <person name="Vamathevan J."/>
            <person name="Riggs F."/>
            <person name="Grinberg V."/>
            <person name="Khouri H."/>
            <person name="Wackett L.P."/>
            <person name="Nelson K.E."/>
            <person name="Sadowsky M.J."/>
        </authorList>
    </citation>
    <scope>NUCLEOTIDE SEQUENCE [LARGE SCALE GENOMIC DNA]</scope>
    <source>
        <strain evidence="2 3">TC1</strain>
    </source>
</reference>
<protein>
    <submittedName>
        <fullName evidence="2">Transcriptional regulator, PadR family</fullName>
    </submittedName>
</protein>
<dbReference type="HOGENOM" id="CLU_089258_1_2_11"/>
<dbReference type="eggNOG" id="COG1695">
    <property type="taxonomic scope" value="Bacteria"/>
</dbReference>
<dbReference type="PANTHER" id="PTHR43252:SF2">
    <property type="entry name" value="TRANSCRIPTION REGULATOR, PADR-LIKE FAMILY"/>
    <property type="match status" value="1"/>
</dbReference>
<dbReference type="OrthoDB" id="3186544at2"/>
<dbReference type="AlphaFoldDB" id="A1R6Y5"/>
<keyword evidence="3" id="KW-1185">Reference proteome</keyword>
<dbReference type="InterPro" id="IPR036390">
    <property type="entry name" value="WH_DNA-bd_sf"/>
</dbReference>
<dbReference type="Gene3D" id="1.10.10.10">
    <property type="entry name" value="Winged helix-like DNA-binding domain superfamily/Winged helix DNA-binding domain"/>
    <property type="match status" value="1"/>
</dbReference>
<dbReference type="STRING" id="290340.AAur_2258"/>
<organism evidence="2 3">
    <name type="scientific">Paenarthrobacter aurescens (strain TC1)</name>
    <dbReference type="NCBI Taxonomy" id="290340"/>
    <lineage>
        <taxon>Bacteria</taxon>
        <taxon>Bacillati</taxon>
        <taxon>Actinomycetota</taxon>
        <taxon>Actinomycetes</taxon>
        <taxon>Micrococcales</taxon>
        <taxon>Micrococcaceae</taxon>
        <taxon>Paenarthrobacter</taxon>
    </lineage>
</organism>
<dbReference type="InterPro" id="IPR005149">
    <property type="entry name" value="Tscrpt_reg_PadR_N"/>
</dbReference>
<dbReference type="EMBL" id="CP000474">
    <property type="protein sequence ID" value="ABM06332.1"/>
    <property type="molecule type" value="Genomic_DNA"/>
</dbReference>
<dbReference type="Pfam" id="PF03551">
    <property type="entry name" value="PadR"/>
    <property type="match status" value="1"/>
</dbReference>
<proteinExistence type="predicted"/>
<dbReference type="InterPro" id="IPR036388">
    <property type="entry name" value="WH-like_DNA-bd_sf"/>
</dbReference>
<gene>
    <name evidence="2" type="ordered locus">AAur_2258</name>
</gene>
<dbReference type="KEGG" id="aau:AAur_2258"/>
<dbReference type="SUPFAM" id="SSF46785">
    <property type="entry name" value="Winged helix' DNA-binding domain"/>
    <property type="match status" value="1"/>
</dbReference>
<name>A1R6Y5_PAEAT</name>
<evidence type="ECO:0000313" key="3">
    <source>
        <dbReference type="Proteomes" id="UP000000637"/>
    </source>
</evidence>
<accession>A1R6Y5</accession>
<dbReference type="GeneID" id="99014770"/>
<feature type="domain" description="Transcription regulator PadR N-terminal" evidence="1">
    <location>
        <begin position="7"/>
        <end position="80"/>
    </location>
</feature>
<evidence type="ECO:0000259" key="1">
    <source>
        <dbReference type="Pfam" id="PF03551"/>
    </source>
</evidence>
<dbReference type="Proteomes" id="UP000000637">
    <property type="component" value="Chromosome"/>
</dbReference>
<sequence length="206" mass="23211">MTLRSALLALLSSGPLTGYDLVKQFSSSVGHVWHAPDSQIYPELRRMHAEGLLSSRPVPWGTRGATKTEYALAPAGEAALIEWQNQPLTYVRDRDPARLRAAYFEWAPSGVAAAQLRAHIAHYDEQRLQTLYMIQALEQRTHPTLARRLALYSEEEREHIVRFKVFAYEGQLAHAEQEIAWAKRGLQILEDIENPGTSDPVNEPGT</sequence>
<dbReference type="RefSeq" id="WP_011774941.1">
    <property type="nucleotide sequence ID" value="NC_008711.1"/>
</dbReference>